<organism evidence="1 2">
    <name type="scientific">Granulosicoccus antarcticus IMCC3135</name>
    <dbReference type="NCBI Taxonomy" id="1192854"/>
    <lineage>
        <taxon>Bacteria</taxon>
        <taxon>Pseudomonadati</taxon>
        <taxon>Pseudomonadota</taxon>
        <taxon>Gammaproteobacteria</taxon>
        <taxon>Chromatiales</taxon>
        <taxon>Granulosicoccaceae</taxon>
        <taxon>Granulosicoccus</taxon>
    </lineage>
</organism>
<keyword evidence="2" id="KW-1185">Reference proteome</keyword>
<protein>
    <submittedName>
        <fullName evidence="1">Uncharacterized protein</fullName>
    </submittedName>
</protein>
<evidence type="ECO:0000313" key="2">
    <source>
        <dbReference type="Proteomes" id="UP000250079"/>
    </source>
</evidence>
<sequence length="160" mass="18077">MSGQSDRSHTAKIVNMVNLLDATGRRRVVTSLEKRSTAQLLSIRQNLHHQACIGVDGIDQLESRFSQNLANAVMNQVRGFLNTEFGQLRVHRYRQVFSVGHYSLESLIAGLFRVQFYARQVQLPAIEGVSEPALLSLSWGVGESIQKAEQERQRRSSLKR</sequence>
<evidence type="ECO:0000313" key="1">
    <source>
        <dbReference type="EMBL" id="ASJ71737.1"/>
    </source>
</evidence>
<accession>A0A2Z2NVP0</accession>
<name>A0A2Z2NVP0_9GAMM</name>
<proteinExistence type="predicted"/>
<dbReference type="Proteomes" id="UP000250079">
    <property type="component" value="Chromosome"/>
</dbReference>
<gene>
    <name evidence="1" type="ORF">IMCC3135_08170</name>
</gene>
<reference evidence="1 2" key="1">
    <citation type="submission" date="2016-12" db="EMBL/GenBank/DDBJ databases">
        <authorList>
            <person name="Song W.-J."/>
            <person name="Kurnit D.M."/>
        </authorList>
    </citation>
    <scope>NUCLEOTIDE SEQUENCE [LARGE SCALE GENOMIC DNA]</scope>
    <source>
        <strain evidence="1 2">IMCC3135</strain>
    </source>
</reference>
<dbReference type="AlphaFoldDB" id="A0A2Z2NVP0"/>
<dbReference type="KEGG" id="gai:IMCC3135_08170"/>
<dbReference type="EMBL" id="CP018632">
    <property type="protein sequence ID" value="ASJ71737.1"/>
    <property type="molecule type" value="Genomic_DNA"/>
</dbReference>